<dbReference type="Proteomes" id="UP001210678">
    <property type="component" value="Unassembled WGS sequence"/>
</dbReference>
<dbReference type="InterPro" id="IPR011250">
    <property type="entry name" value="OMP/PagP_B-barrel"/>
</dbReference>
<dbReference type="SUPFAM" id="SSF56925">
    <property type="entry name" value="OMPA-like"/>
    <property type="match status" value="1"/>
</dbReference>
<name>A0ABT4YQF0_9VIBR</name>
<dbReference type="EMBL" id="JAQLOI010000001">
    <property type="protein sequence ID" value="MDB1123785.1"/>
    <property type="molecule type" value="Genomic_DNA"/>
</dbReference>
<reference evidence="4 5" key="1">
    <citation type="submission" date="2023-01" db="EMBL/GenBank/DDBJ databases">
        <title>Vibrio sp. KJ40-1 sp.nov, isolated from marine algae.</title>
        <authorList>
            <person name="Butt M."/>
            <person name="Kim J.M.J."/>
            <person name="Jeon C.O.C."/>
        </authorList>
    </citation>
    <scope>NUCLEOTIDE SEQUENCE [LARGE SCALE GENOMIC DNA]</scope>
    <source>
        <strain evidence="4 5">KJ40-1</strain>
    </source>
</reference>
<keyword evidence="1 2" id="KW-0732">Signal</keyword>
<keyword evidence="5" id="KW-1185">Reference proteome</keyword>
<evidence type="ECO:0000259" key="3">
    <source>
        <dbReference type="Pfam" id="PF13505"/>
    </source>
</evidence>
<dbReference type="Pfam" id="PF13505">
    <property type="entry name" value="OMP_b-brl"/>
    <property type="match status" value="1"/>
</dbReference>
<accession>A0ABT4YQF0</accession>
<sequence>MKKTLVALALASFATSVAADSLVYGGAMVGQSDYDGETSTSVEVHVGTGILPFIGVEGGYIDHGSFNINGTDLSANSLYGALRPSIDLGPLHIYGRVGLHSWDSEYGAIKNDGVDPMYGVGLEYFVFGPVALGAGYHVYKMDDEDVKNFSLTATFHFL</sequence>
<dbReference type="Gene3D" id="2.40.160.20">
    <property type="match status" value="1"/>
</dbReference>
<evidence type="ECO:0000256" key="2">
    <source>
        <dbReference type="SAM" id="SignalP"/>
    </source>
</evidence>
<dbReference type="RefSeq" id="WP_272135424.1">
    <property type="nucleotide sequence ID" value="NZ_JAQLOI010000001.1"/>
</dbReference>
<proteinExistence type="predicted"/>
<comment type="caution">
    <text evidence="4">The sequence shown here is derived from an EMBL/GenBank/DDBJ whole genome shotgun (WGS) entry which is preliminary data.</text>
</comment>
<protein>
    <submittedName>
        <fullName evidence="4">Outer membrane beta-barrel protein</fullName>
    </submittedName>
</protein>
<feature type="chain" id="PRO_5046508502" evidence="2">
    <location>
        <begin position="19"/>
        <end position="158"/>
    </location>
</feature>
<feature type="signal peptide" evidence="2">
    <location>
        <begin position="1"/>
        <end position="18"/>
    </location>
</feature>
<organism evidence="4 5">
    <name type="scientific">Vibrio algarum</name>
    <dbReference type="NCBI Taxonomy" id="3020714"/>
    <lineage>
        <taxon>Bacteria</taxon>
        <taxon>Pseudomonadati</taxon>
        <taxon>Pseudomonadota</taxon>
        <taxon>Gammaproteobacteria</taxon>
        <taxon>Vibrionales</taxon>
        <taxon>Vibrionaceae</taxon>
        <taxon>Vibrio</taxon>
    </lineage>
</organism>
<feature type="domain" description="Outer membrane protein beta-barrel" evidence="3">
    <location>
        <begin position="6"/>
        <end position="157"/>
    </location>
</feature>
<dbReference type="InterPro" id="IPR027385">
    <property type="entry name" value="Beta-barrel_OMP"/>
</dbReference>
<evidence type="ECO:0000313" key="5">
    <source>
        <dbReference type="Proteomes" id="UP001210678"/>
    </source>
</evidence>
<evidence type="ECO:0000256" key="1">
    <source>
        <dbReference type="ARBA" id="ARBA00022729"/>
    </source>
</evidence>
<evidence type="ECO:0000313" key="4">
    <source>
        <dbReference type="EMBL" id="MDB1123785.1"/>
    </source>
</evidence>
<gene>
    <name evidence="4" type="ORF">PGX00_09000</name>
</gene>